<dbReference type="InterPro" id="IPR019734">
    <property type="entry name" value="TPR_rpt"/>
</dbReference>
<evidence type="ECO:0000259" key="3">
    <source>
        <dbReference type="Pfam" id="PF16669"/>
    </source>
</evidence>
<dbReference type="InterPro" id="IPR032076">
    <property type="entry name" value="TTC5_OB"/>
</dbReference>
<evidence type="ECO:0000256" key="2">
    <source>
        <dbReference type="SAM" id="MobiDB-lite"/>
    </source>
</evidence>
<protein>
    <recommendedName>
        <fullName evidence="3">Tetratricopeptide repeat protein 5 OB fold domain-containing protein</fullName>
    </recommendedName>
</protein>
<organism evidence="4 5">
    <name type="scientific">Physocladia obscura</name>
    <dbReference type="NCBI Taxonomy" id="109957"/>
    <lineage>
        <taxon>Eukaryota</taxon>
        <taxon>Fungi</taxon>
        <taxon>Fungi incertae sedis</taxon>
        <taxon>Chytridiomycota</taxon>
        <taxon>Chytridiomycota incertae sedis</taxon>
        <taxon>Chytridiomycetes</taxon>
        <taxon>Chytridiales</taxon>
        <taxon>Chytriomycetaceae</taxon>
        <taxon>Physocladia</taxon>
    </lineage>
</organism>
<dbReference type="SMART" id="SM00028">
    <property type="entry name" value="TPR"/>
    <property type="match status" value="2"/>
</dbReference>
<proteinExistence type="predicted"/>
<keyword evidence="1" id="KW-0802">TPR repeat</keyword>
<keyword evidence="5" id="KW-1185">Reference proteome</keyword>
<accession>A0AAD5T0T0</accession>
<dbReference type="AlphaFoldDB" id="A0AAD5T0T0"/>
<dbReference type="Pfam" id="PF13181">
    <property type="entry name" value="TPR_8"/>
    <property type="match status" value="1"/>
</dbReference>
<dbReference type="Proteomes" id="UP001211907">
    <property type="component" value="Unassembled WGS sequence"/>
</dbReference>
<evidence type="ECO:0000313" key="5">
    <source>
        <dbReference type="Proteomes" id="UP001211907"/>
    </source>
</evidence>
<comment type="caution">
    <text evidence="4">The sequence shown here is derived from an EMBL/GenBank/DDBJ whole genome shotgun (WGS) entry which is preliminary data.</text>
</comment>
<feature type="repeat" description="TPR" evidence="1">
    <location>
        <begin position="434"/>
        <end position="467"/>
    </location>
</feature>
<reference evidence="4" key="1">
    <citation type="submission" date="2020-05" db="EMBL/GenBank/DDBJ databases">
        <title>Phylogenomic resolution of chytrid fungi.</title>
        <authorList>
            <person name="Stajich J.E."/>
            <person name="Amses K."/>
            <person name="Simmons R."/>
            <person name="Seto K."/>
            <person name="Myers J."/>
            <person name="Bonds A."/>
            <person name="Quandt C.A."/>
            <person name="Barry K."/>
            <person name="Liu P."/>
            <person name="Grigoriev I."/>
            <person name="Longcore J.E."/>
            <person name="James T.Y."/>
        </authorList>
    </citation>
    <scope>NUCLEOTIDE SEQUENCE</scope>
    <source>
        <strain evidence="4">JEL0513</strain>
    </source>
</reference>
<dbReference type="EMBL" id="JADGJH010001105">
    <property type="protein sequence ID" value="KAJ3118879.1"/>
    <property type="molecule type" value="Genomic_DNA"/>
</dbReference>
<gene>
    <name evidence="4" type="ORF">HK100_000529</name>
</gene>
<dbReference type="Gene3D" id="2.40.50.550">
    <property type="match status" value="1"/>
</dbReference>
<dbReference type="PROSITE" id="PS50005">
    <property type="entry name" value="TPR"/>
    <property type="match status" value="1"/>
</dbReference>
<dbReference type="InterPro" id="IPR011990">
    <property type="entry name" value="TPR-like_helical_dom_sf"/>
</dbReference>
<evidence type="ECO:0000313" key="4">
    <source>
        <dbReference type="EMBL" id="KAJ3118879.1"/>
    </source>
</evidence>
<sequence length="643" mass="71665">MGSNRKKGKGSKEKQRKDKHTVQMQGEEEKIADEIALCAETQTTAEVSAMTTPDEDAKTTIVLTPTLDLIPVQIPDQVFAPPSSPLRDTTPLRLQLNQRCIADLLPLPELQSQVQIKADKFSLEPVPSSYTTPSLDFPVFSSHLATLISRISAYRLDFSSLDLHFPLSEIEAVEASKRHNLSIVLMVKEAIAHFNALTCQPKIISRAVASAQSSLFDSGAVTYPTQIIVTVAPTLRLVTKVTPPESSISNINFSGRSSPELPKISPYAGLISCLNSPHVSFDITLIPKSRASYHLIRAKIYALLPWKDPRVEEDLGRCLKLDPTCYEAYNLMGEWYCRGGSDSSVAHRDYIDGWKLGKTCFEKGLKVQRNSEGLLLLAQVIRAQGQSQADIEESEKLCREALGMNEKNGKAWFLQDSLDYFNNAEFDEEMVHDADVYGNRAKIHQYSENYTQAIADFKKSARLDPFKTGPNNWRIIRELRELVMSVYAAVRHCQSTQAKRVKNYSLHSNNPFTDVAADLGGIKDAATDSVVGFCMKNDVHDGKFVWLQILGCLVDEGLPRAFVAVDMKGFCFGVSVFNITAPITAGDELYVRSPCISNIELQFGENKIKYVNLRIDRPSYVSVNGRLLSKRNVALTEVRFENI</sequence>
<name>A0AAD5T0T0_9FUNG</name>
<dbReference type="Gene3D" id="1.25.40.10">
    <property type="entry name" value="Tetratricopeptide repeat domain"/>
    <property type="match status" value="1"/>
</dbReference>
<evidence type="ECO:0000256" key="1">
    <source>
        <dbReference type="PROSITE-ProRule" id="PRU00339"/>
    </source>
</evidence>
<dbReference type="SUPFAM" id="SSF48452">
    <property type="entry name" value="TPR-like"/>
    <property type="match status" value="1"/>
</dbReference>
<feature type="domain" description="Tetratricopeptide repeat protein 5 OB fold" evidence="3">
    <location>
        <begin position="535"/>
        <end position="634"/>
    </location>
</feature>
<feature type="region of interest" description="Disordered" evidence="2">
    <location>
        <begin position="1"/>
        <end position="30"/>
    </location>
</feature>
<dbReference type="Pfam" id="PF16669">
    <property type="entry name" value="TTC5_OB"/>
    <property type="match status" value="1"/>
</dbReference>
<dbReference type="InterPro" id="IPR038645">
    <property type="entry name" value="TTC5_OB_sf"/>
</dbReference>